<keyword evidence="6" id="KW-1185">Reference proteome</keyword>
<evidence type="ECO:0000313" key="6">
    <source>
        <dbReference type="Proteomes" id="UP000284057"/>
    </source>
</evidence>
<dbReference type="PANTHER" id="PTHR33393:SF13">
    <property type="entry name" value="PGA BIOSYNTHESIS PROTEIN CAPA"/>
    <property type="match status" value="1"/>
</dbReference>
<evidence type="ECO:0000259" key="4">
    <source>
        <dbReference type="SMART" id="SM00854"/>
    </source>
</evidence>
<dbReference type="RefSeq" id="WP_119658474.1">
    <property type="nucleotide sequence ID" value="NZ_QUAL01000024.1"/>
</dbReference>
<feature type="domain" description="Capsule synthesis protein CapA" evidence="4">
    <location>
        <begin position="58"/>
        <end position="309"/>
    </location>
</feature>
<evidence type="ECO:0000256" key="2">
    <source>
        <dbReference type="SAM" id="MobiDB-lite"/>
    </source>
</evidence>
<protein>
    <submittedName>
        <fullName evidence="5">CapA family protein</fullName>
    </submittedName>
</protein>
<dbReference type="Proteomes" id="UP000284057">
    <property type="component" value="Unassembled WGS sequence"/>
</dbReference>
<dbReference type="PANTHER" id="PTHR33393">
    <property type="entry name" value="POLYGLUTAMINE SYNTHESIS ACCESSORY PROTEIN RV0574C-RELATED"/>
    <property type="match status" value="1"/>
</dbReference>
<gene>
    <name evidence="5" type="ORF">DY240_02925</name>
</gene>
<dbReference type="Pfam" id="PF09587">
    <property type="entry name" value="PGA_cap"/>
    <property type="match status" value="1"/>
</dbReference>
<dbReference type="SMART" id="SM00854">
    <property type="entry name" value="PGA_cap"/>
    <property type="match status" value="1"/>
</dbReference>
<proteinExistence type="inferred from homology"/>
<evidence type="ECO:0000256" key="3">
    <source>
        <dbReference type="SAM" id="SignalP"/>
    </source>
</evidence>
<dbReference type="AlphaFoldDB" id="A0A418KWU2"/>
<feature type="region of interest" description="Disordered" evidence="2">
    <location>
        <begin position="27"/>
        <end position="54"/>
    </location>
</feature>
<comment type="similarity">
    <text evidence="1">Belongs to the CapA family.</text>
</comment>
<dbReference type="InterPro" id="IPR029052">
    <property type="entry name" value="Metallo-depent_PP-like"/>
</dbReference>
<organism evidence="5 6">
    <name type="scientific">Jiangella rhizosphaerae</name>
    <dbReference type="NCBI Taxonomy" id="2293569"/>
    <lineage>
        <taxon>Bacteria</taxon>
        <taxon>Bacillati</taxon>
        <taxon>Actinomycetota</taxon>
        <taxon>Actinomycetes</taxon>
        <taxon>Jiangellales</taxon>
        <taxon>Jiangellaceae</taxon>
        <taxon>Jiangella</taxon>
    </lineage>
</organism>
<dbReference type="CDD" id="cd07381">
    <property type="entry name" value="MPP_CapA"/>
    <property type="match status" value="1"/>
</dbReference>
<name>A0A418KWU2_9ACTN</name>
<dbReference type="InterPro" id="IPR019079">
    <property type="entry name" value="Capsule_synth_CapA"/>
</dbReference>
<accession>A0A418KWU2</accession>
<feature type="chain" id="PRO_5038511929" evidence="3">
    <location>
        <begin position="20"/>
        <end position="402"/>
    </location>
</feature>
<evidence type="ECO:0000313" key="5">
    <source>
        <dbReference type="EMBL" id="RIQ34881.1"/>
    </source>
</evidence>
<dbReference type="OrthoDB" id="9810718at2"/>
<comment type="caution">
    <text evidence="5">The sequence shown here is derived from an EMBL/GenBank/DDBJ whole genome shotgun (WGS) entry which is preliminary data.</text>
</comment>
<dbReference type="Gene3D" id="3.60.21.10">
    <property type="match status" value="1"/>
</dbReference>
<dbReference type="PROSITE" id="PS51257">
    <property type="entry name" value="PROKAR_LIPOPROTEIN"/>
    <property type="match status" value="1"/>
</dbReference>
<sequence length="402" mass="41254">MRLARLAAACVAAGLLAVAGCGGGDGDPGAAPSTPPTPTTSAPPSPSPTPTPEPRTFTLVATGDVLLHERLWAQAQRDAGPGEEMDFAPQLAAIAPVVAGAGLAICHLEVPLAPAGGPYEGYPLFSGPPQVATALAETGYDACTTASNHTFDQGADGVDRTLDTLDAAGLAHAGSARTPEESQRITHVEVAVADGEPVDVALLSYTFGFNGIPAPGGETWRGHLIDPARILADAATARAEGADVVVAALHWGDEYVHEPNALQSELAPQLIASPDIDLLLGHHAHVVQPMQNIGGEWVVYGMGNLMANHAEPEGPKAEGLLTRFTFTEDVASGAFAVTKAEFLPLYQTYQPPVEVLDVPAALAGGDTGTATPARLRQARDRTTEIVLSRGGAASGLVPLESP</sequence>
<feature type="signal peptide" evidence="3">
    <location>
        <begin position="1"/>
        <end position="19"/>
    </location>
</feature>
<reference evidence="5 6" key="1">
    <citation type="submission" date="2018-09" db="EMBL/GenBank/DDBJ databases">
        <title>Isolation, diversity and antifungal activity of actinobacteria from wheat.</title>
        <authorList>
            <person name="Han C."/>
        </authorList>
    </citation>
    <scope>NUCLEOTIDE SEQUENCE [LARGE SCALE GENOMIC DNA]</scope>
    <source>
        <strain evidence="5 6">NEAU-YY265</strain>
    </source>
</reference>
<keyword evidence="3" id="KW-0732">Signal</keyword>
<dbReference type="EMBL" id="QUAL01000024">
    <property type="protein sequence ID" value="RIQ34881.1"/>
    <property type="molecule type" value="Genomic_DNA"/>
</dbReference>
<dbReference type="SUPFAM" id="SSF56300">
    <property type="entry name" value="Metallo-dependent phosphatases"/>
    <property type="match status" value="1"/>
</dbReference>
<dbReference type="InterPro" id="IPR052169">
    <property type="entry name" value="CW_Biosynth-Accessory"/>
</dbReference>
<feature type="compositionally biased region" description="Pro residues" evidence="2">
    <location>
        <begin position="33"/>
        <end position="53"/>
    </location>
</feature>
<evidence type="ECO:0000256" key="1">
    <source>
        <dbReference type="ARBA" id="ARBA00005662"/>
    </source>
</evidence>